<reference evidence="2" key="1">
    <citation type="submission" date="2022-07" db="EMBL/GenBank/DDBJ databases">
        <title>Genome Sequence of Xylaria arbuscula.</title>
        <authorList>
            <person name="Buettner E."/>
        </authorList>
    </citation>
    <scope>NUCLEOTIDE SEQUENCE</scope>
    <source>
        <strain evidence="2">VT107</strain>
    </source>
</reference>
<proteinExistence type="predicted"/>
<dbReference type="PROSITE" id="PS50297">
    <property type="entry name" value="ANK_REP_REGION"/>
    <property type="match status" value="1"/>
</dbReference>
<evidence type="ECO:0000256" key="1">
    <source>
        <dbReference type="PROSITE-ProRule" id="PRU00023"/>
    </source>
</evidence>
<dbReference type="VEuPathDB" id="FungiDB:F4678DRAFT_294050"/>
<name>A0A9W8NDH8_9PEZI</name>
<evidence type="ECO:0000313" key="2">
    <source>
        <dbReference type="EMBL" id="KAJ3569829.1"/>
    </source>
</evidence>
<dbReference type="SUPFAM" id="SSF48403">
    <property type="entry name" value="Ankyrin repeat"/>
    <property type="match status" value="1"/>
</dbReference>
<accession>A0A9W8NDH8</accession>
<organism evidence="2 3">
    <name type="scientific">Xylaria arbuscula</name>
    <dbReference type="NCBI Taxonomy" id="114810"/>
    <lineage>
        <taxon>Eukaryota</taxon>
        <taxon>Fungi</taxon>
        <taxon>Dikarya</taxon>
        <taxon>Ascomycota</taxon>
        <taxon>Pezizomycotina</taxon>
        <taxon>Sordariomycetes</taxon>
        <taxon>Xylariomycetidae</taxon>
        <taxon>Xylariales</taxon>
        <taxon>Xylariaceae</taxon>
        <taxon>Xylaria</taxon>
    </lineage>
</organism>
<keyword evidence="1" id="KW-0040">ANK repeat</keyword>
<dbReference type="SMART" id="SM00248">
    <property type="entry name" value="ANK"/>
    <property type="match status" value="1"/>
</dbReference>
<dbReference type="Pfam" id="PF00023">
    <property type="entry name" value="Ank"/>
    <property type="match status" value="1"/>
</dbReference>
<dbReference type="Proteomes" id="UP001148614">
    <property type="component" value="Unassembled WGS sequence"/>
</dbReference>
<comment type="caution">
    <text evidence="2">The sequence shown here is derived from an EMBL/GenBank/DDBJ whole genome shotgun (WGS) entry which is preliminary data.</text>
</comment>
<sequence length="100" mass="11565">MLTLLLDRGLDIDYRVTTRVPLYVQRDPWGSDYYVQERMTALHTAAKKGNKDAVRFLISRGAKRDVPDFHKDTARDHEVVEIFDQVGDPQCDGKKTRDTK</sequence>
<dbReference type="Gene3D" id="1.25.40.20">
    <property type="entry name" value="Ankyrin repeat-containing domain"/>
    <property type="match status" value="1"/>
</dbReference>
<evidence type="ECO:0000313" key="3">
    <source>
        <dbReference type="Proteomes" id="UP001148614"/>
    </source>
</evidence>
<dbReference type="InterPro" id="IPR036770">
    <property type="entry name" value="Ankyrin_rpt-contain_sf"/>
</dbReference>
<protein>
    <submittedName>
        <fullName evidence="2">Uncharacterized protein</fullName>
    </submittedName>
</protein>
<dbReference type="InterPro" id="IPR002110">
    <property type="entry name" value="Ankyrin_rpt"/>
</dbReference>
<dbReference type="AlphaFoldDB" id="A0A9W8NDH8"/>
<dbReference type="PROSITE" id="PS50088">
    <property type="entry name" value="ANK_REPEAT"/>
    <property type="match status" value="1"/>
</dbReference>
<feature type="repeat" description="ANK" evidence="1">
    <location>
        <begin position="37"/>
        <end position="69"/>
    </location>
</feature>
<dbReference type="EMBL" id="JANPWZ010000994">
    <property type="protein sequence ID" value="KAJ3569829.1"/>
    <property type="molecule type" value="Genomic_DNA"/>
</dbReference>
<gene>
    <name evidence="2" type="ORF">NPX13_g5950</name>
</gene>
<keyword evidence="3" id="KW-1185">Reference proteome</keyword>